<evidence type="ECO:0000259" key="2">
    <source>
        <dbReference type="Pfam" id="PF02517"/>
    </source>
</evidence>
<dbReference type="eggNOG" id="arCOG07466">
    <property type="taxonomic scope" value="Archaea"/>
</dbReference>
<dbReference type="KEGG" id="asc:ASAC_0351"/>
<evidence type="ECO:0000256" key="1">
    <source>
        <dbReference type="SAM" id="Phobius"/>
    </source>
</evidence>
<dbReference type="EMBL" id="CP001742">
    <property type="protein sequence ID" value="ADL18758.1"/>
    <property type="molecule type" value="Genomic_DNA"/>
</dbReference>
<reference evidence="3 4" key="1">
    <citation type="journal article" date="2010" name="Appl. Environ. Microbiol.">
        <title>The genome sequence of the crenarchaeon Acidilobus saccharovorans supports a new order, Acidilobales, and suggests an important ecological role in terrestrial acidic hot springs.</title>
        <authorList>
            <person name="Mardanov A.V."/>
            <person name="Svetlitchnyi V.A."/>
            <person name="Beletsky A.V."/>
            <person name="Prokofeva M.I."/>
            <person name="Bonch-Osmolovskaya E.A."/>
            <person name="Ravin N.V."/>
            <person name="Skryabin K.G."/>
        </authorList>
    </citation>
    <scope>NUCLEOTIDE SEQUENCE [LARGE SCALE GENOMIC DNA]</scope>
    <source>
        <strain evidence="4">DSM 16705 / JCM 18335 / VKM B-2471 / 345-15</strain>
    </source>
</reference>
<accession>D9Q0C0</accession>
<proteinExistence type="predicted"/>
<feature type="transmembrane region" description="Helical" evidence="1">
    <location>
        <begin position="37"/>
        <end position="57"/>
    </location>
</feature>
<feature type="transmembrane region" description="Helical" evidence="1">
    <location>
        <begin position="12"/>
        <end position="31"/>
    </location>
</feature>
<feature type="transmembrane region" description="Helical" evidence="1">
    <location>
        <begin position="189"/>
        <end position="209"/>
    </location>
</feature>
<evidence type="ECO:0000313" key="3">
    <source>
        <dbReference type="EMBL" id="ADL18758.1"/>
    </source>
</evidence>
<dbReference type="InterPro" id="IPR003675">
    <property type="entry name" value="Rce1/LyrA-like_dom"/>
</dbReference>
<dbReference type="GO" id="GO:0004175">
    <property type="term" value="F:endopeptidase activity"/>
    <property type="evidence" value="ECO:0007669"/>
    <property type="project" value="UniProtKB-ARBA"/>
</dbReference>
<feature type="transmembrane region" description="Helical" evidence="1">
    <location>
        <begin position="149"/>
        <end position="177"/>
    </location>
</feature>
<organism evidence="3 4">
    <name type="scientific">Acidilobus saccharovorans (strain DSM 16705 / JCM 18335 / VKM B-2471 / 345-15)</name>
    <dbReference type="NCBI Taxonomy" id="666510"/>
    <lineage>
        <taxon>Archaea</taxon>
        <taxon>Thermoproteota</taxon>
        <taxon>Thermoprotei</taxon>
        <taxon>Acidilobales</taxon>
        <taxon>Acidilobaceae</taxon>
        <taxon>Acidilobus</taxon>
    </lineage>
</organism>
<name>D9Q0C0_ACIS3</name>
<dbReference type="HOGENOM" id="CLU_108881_1_0_2"/>
<keyword evidence="4" id="KW-1185">Reference proteome</keyword>
<dbReference type="GO" id="GO:0080120">
    <property type="term" value="P:CAAX-box protein maturation"/>
    <property type="evidence" value="ECO:0007669"/>
    <property type="project" value="UniProtKB-ARBA"/>
</dbReference>
<dbReference type="Proteomes" id="UP000000346">
    <property type="component" value="Chromosome"/>
</dbReference>
<dbReference type="InParanoid" id="D9Q0C0"/>
<dbReference type="AlphaFoldDB" id="D9Q0C0"/>
<sequence>MIIMARGPGDEDLKIAFLFAIPYLLFFLSFRVFASRFLYAMAASTVAMAALSLKLFPTIKNFYRFSAKNVVMSLPFAGLAYLLFYLGWIGTVYLGLSRGVYFIYDVVPREPFSLLALTLIGLSEEPYWRGFVQRVFVEKRLKLEWPFAALFYGIVHLVTGDLVLPLAAFVFGIVMSWAAERYGLVTSSVAHVVWLYVILYVIPVIRLPLP</sequence>
<evidence type="ECO:0000313" key="4">
    <source>
        <dbReference type="Proteomes" id="UP000000346"/>
    </source>
</evidence>
<keyword evidence="1" id="KW-1133">Transmembrane helix</keyword>
<keyword evidence="1" id="KW-0812">Transmembrane</keyword>
<protein>
    <recommendedName>
        <fullName evidence="2">CAAX prenyl protease 2/Lysostaphin resistance protein A-like domain-containing protein</fullName>
    </recommendedName>
</protein>
<feature type="transmembrane region" description="Helical" evidence="1">
    <location>
        <begin position="69"/>
        <end position="91"/>
    </location>
</feature>
<gene>
    <name evidence="3" type="ordered locus">ASAC_0351</name>
</gene>
<keyword evidence="1" id="KW-0472">Membrane</keyword>
<dbReference type="Pfam" id="PF02517">
    <property type="entry name" value="Rce1-like"/>
    <property type="match status" value="1"/>
</dbReference>
<feature type="domain" description="CAAX prenyl protease 2/Lysostaphin resistance protein A-like" evidence="2">
    <location>
        <begin position="112"/>
        <end position="194"/>
    </location>
</feature>